<evidence type="ECO:0000259" key="1">
    <source>
        <dbReference type="Pfam" id="PF01610"/>
    </source>
</evidence>
<dbReference type="KEGG" id="rul:UC8_45270"/>
<organism evidence="2 3">
    <name type="scientific">Roseimaritima ulvae</name>
    <dbReference type="NCBI Taxonomy" id="980254"/>
    <lineage>
        <taxon>Bacteria</taxon>
        <taxon>Pseudomonadati</taxon>
        <taxon>Planctomycetota</taxon>
        <taxon>Planctomycetia</taxon>
        <taxon>Pirellulales</taxon>
        <taxon>Pirellulaceae</taxon>
        <taxon>Roseimaritima</taxon>
    </lineage>
</organism>
<protein>
    <recommendedName>
        <fullName evidence="1">Transposase IS204/IS1001/IS1096/IS1165 DDE domain-containing protein</fullName>
    </recommendedName>
</protein>
<name>A0A5B9QTX8_9BACT</name>
<proteinExistence type="predicted"/>
<sequence>MKIVAWTIRERLPNAASYRTHRITNAVAEGINSKTIPAKRRVGGYRTRENFTSAFYFYLGGLDLYSRSPPKPLQALNRIRVSND</sequence>
<accession>A0A5B9QTX8</accession>
<keyword evidence="3" id="KW-1185">Reference proteome</keyword>
<gene>
    <name evidence="2" type="ORF">UC8_45270</name>
</gene>
<dbReference type="AlphaFoldDB" id="A0A5B9QTX8"/>
<dbReference type="InterPro" id="IPR002560">
    <property type="entry name" value="Transposase_DDE"/>
</dbReference>
<dbReference type="EMBL" id="CP042914">
    <property type="protein sequence ID" value="QEG42488.1"/>
    <property type="molecule type" value="Genomic_DNA"/>
</dbReference>
<reference evidence="2 3" key="1">
    <citation type="submission" date="2019-08" db="EMBL/GenBank/DDBJ databases">
        <title>Deep-cultivation of Planctomycetes and their phenomic and genomic characterization uncovers novel biology.</title>
        <authorList>
            <person name="Wiegand S."/>
            <person name="Jogler M."/>
            <person name="Boedeker C."/>
            <person name="Pinto D."/>
            <person name="Vollmers J."/>
            <person name="Rivas-Marin E."/>
            <person name="Kohn T."/>
            <person name="Peeters S.H."/>
            <person name="Heuer A."/>
            <person name="Rast P."/>
            <person name="Oberbeckmann S."/>
            <person name="Bunk B."/>
            <person name="Jeske O."/>
            <person name="Meyerdierks A."/>
            <person name="Storesund J.E."/>
            <person name="Kallscheuer N."/>
            <person name="Luecker S."/>
            <person name="Lage O.M."/>
            <person name="Pohl T."/>
            <person name="Merkel B.J."/>
            <person name="Hornburger P."/>
            <person name="Mueller R.-W."/>
            <person name="Bruemmer F."/>
            <person name="Labrenz M."/>
            <person name="Spormann A.M."/>
            <person name="Op den Camp H."/>
            <person name="Overmann J."/>
            <person name="Amann R."/>
            <person name="Jetten M.S.M."/>
            <person name="Mascher T."/>
            <person name="Medema M.H."/>
            <person name="Devos D.P."/>
            <person name="Kaster A.-K."/>
            <person name="Ovreas L."/>
            <person name="Rohde M."/>
            <person name="Galperin M.Y."/>
            <person name="Jogler C."/>
        </authorList>
    </citation>
    <scope>NUCLEOTIDE SEQUENCE [LARGE SCALE GENOMIC DNA]</scope>
    <source>
        <strain evidence="2 3">UC8</strain>
    </source>
</reference>
<dbReference type="Pfam" id="PF01610">
    <property type="entry name" value="DDE_Tnp_ISL3"/>
    <property type="match status" value="1"/>
</dbReference>
<evidence type="ECO:0000313" key="3">
    <source>
        <dbReference type="Proteomes" id="UP000325286"/>
    </source>
</evidence>
<feature type="domain" description="Transposase IS204/IS1001/IS1096/IS1165 DDE" evidence="1">
    <location>
        <begin position="1"/>
        <end position="53"/>
    </location>
</feature>
<evidence type="ECO:0000313" key="2">
    <source>
        <dbReference type="EMBL" id="QEG42488.1"/>
    </source>
</evidence>
<dbReference type="Proteomes" id="UP000325286">
    <property type="component" value="Chromosome"/>
</dbReference>